<dbReference type="Pfam" id="PF17921">
    <property type="entry name" value="Integrase_H2C2"/>
    <property type="match status" value="1"/>
</dbReference>
<dbReference type="Proteomes" id="UP000682733">
    <property type="component" value="Unassembled WGS sequence"/>
</dbReference>
<organism evidence="3 6">
    <name type="scientific">Didymodactylos carnosus</name>
    <dbReference type="NCBI Taxonomy" id="1234261"/>
    <lineage>
        <taxon>Eukaryota</taxon>
        <taxon>Metazoa</taxon>
        <taxon>Spiralia</taxon>
        <taxon>Gnathifera</taxon>
        <taxon>Rotifera</taxon>
        <taxon>Eurotatoria</taxon>
        <taxon>Bdelloidea</taxon>
        <taxon>Philodinida</taxon>
        <taxon>Philodinidae</taxon>
        <taxon>Didymodactylos</taxon>
    </lineage>
</organism>
<accession>A0A815B062</accession>
<dbReference type="InterPro" id="IPR050951">
    <property type="entry name" value="Retrovirus_Pol_polyprotein"/>
</dbReference>
<name>A0A815B062_9BILA</name>
<proteinExistence type="predicted"/>
<dbReference type="EMBL" id="CAJNOQ010010849">
    <property type="protein sequence ID" value="CAF1262520.1"/>
    <property type="molecule type" value="Genomic_DNA"/>
</dbReference>
<dbReference type="PANTHER" id="PTHR37984">
    <property type="entry name" value="PROTEIN CBG26694"/>
    <property type="match status" value="1"/>
</dbReference>
<gene>
    <name evidence="3" type="ORF">GPM918_LOCUS26678</name>
    <name evidence="2" type="ORF">OVA965_LOCUS15756</name>
    <name evidence="5" type="ORF">SRO942_LOCUS26880</name>
    <name evidence="4" type="ORF">TMI583_LOCUS15765</name>
</gene>
<comment type="caution">
    <text evidence="3">The sequence shown here is derived from an EMBL/GenBank/DDBJ whole genome shotgun (WGS) entry which is preliminary data.</text>
</comment>
<feature type="domain" description="Integrase zinc-binding" evidence="1">
    <location>
        <begin position="159"/>
        <end position="206"/>
    </location>
</feature>
<dbReference type="SUPFAM" id="SSF56672">
    <property type="entry name" value="DNA/RNA polymerases"/>
    <property type="match status" value="1"/>
</dbReference>
<dbReference type="Proteomes" id="UP000677228">
    <property type="component" value="Unassembled WGS sequence"/>
</dbReference>
<dbReference type="PANTHER" id="PTHR37984:SF5">
    <property type="entry name" value="PROTEIN NYNRIN-LIKE"/>
    <property type="match status" value="1"/>
</dbReference>
<dbReference type="InterPro" id="IPR043128">
    <property type="entry name" value="Rev_trsase/Diguanyl_cyclase"/>
</dbReference>
<protein>
    <recommendedName>
        <fullName evidence="1">Integrase zinc-binding domain-containing protein</fullName>
    </recommendedName>
</protein>
<dbReference type="Gene3D" id="1.10.340.70">
    <property type="match status" value="1"/>
</dbReference>
<reference evidence="3" key="1">
    <citation type="submission" date="2021-02" db="EMBL/GenBank/DDBJ databases">
        <authorList>
            <person name="Nowell W R."/>
        </authorList>
    </citation>
    <scope>NUCLEOTIDE SEQUENCE</scope>
</reference>
<keyword evidence="6" id="KW-1185">Reference proteome</keyword>
<dbReference type="InterPro" id="IPR041588">
    <property type="entry name" value="Integrase_H2C2"/>
</dbReference>
<evidence type="ECO:0000313" key="6">
    <source>
        <dbReference type="Proteomes" id="UP000663829"/>
    </source>
</evidence>
<dbReference type="AlphaFoldDB" id="A0A815B062"/>
<dbReference type="Gene3D" id="3.30.70.270">
    <property type="match status" value="1"/>
</dbReference>
<sequence length="252" mass="29161">MPNPDNIRGLLDTKSPTTTKEAFRSVKAAEYYRKFISHFFQIAGPLYKYAPTAAQQCDKRSQSSKIVLSLNKEAAFNEVKRILTTDLVLRLPNNVLPFKLQTDASDEDDLRQQQQKDRDVQQIIQNIKAKNYNPKYFVENDLLMRRKNPLPPDPYVPKSRIRSDTIKIYHDTPANGAHFGRDKLTKKNQHRYFWPTMTLKISQIISNPVSLVYKIIIRAENRSFEANKATRCRLALAINGLPRTHYTYFATG</sequence>
<evidence type="ECO:0000313" key="5">
    <source>
        <dbReference type="EMBL" id="CAF4041838.1"/>
    </source>
</evidence>
<dbReference type="EMBL" id="CAJOBC010019438">
    <property type="protein sequence ID" value="CAF4041838.1"/>
    <property type="molecule type" value="Genomic_DNA"/>
</dbReference>
<evidence type="ECO:0000313" key="2">
    <source>
        <dbReference type="EMBL" id="CAF1026171.1"/>
    </source>
</evidence>
<evidence type="ECO:0000259" key="1">
    <source>
        <dbReference type="Pfam" id="PF17921"/>
    </source>
</evidence>
<dbReference type="EMBL" id="CAJNOK010007160">
    <property type="protein sequence ID" value="CAF1026171.1"/>
    <property type="molecule type" value="Genomic_DNA"/>
</dbReference>
<dbReference type="InterPro" id="IPR043502">
    <property type="entry name" value="DNA/RNA_pol_sf"/>
</dbReference>
<dbReference type="Proteomes" id="UP000663829">
    <property type="component" value="Unassembled WGS sequence"/>
</dbReference>
<dbReference type="EMBL" id="CAJOBA010007171">
    <property type="protein sequence ID" value="CAF3794643.1"/>
    <property type="molecule type" value="Genomic_DNA"/>
</dbReference>
<evidence type="ECO:0000313" key="3">
    <source>
        <dbReference type="EMBL" id="CAF1262520.1"/>
    </source>
</evidence>
<dbReference type="Proteomes" id="UP000681722">
    <property type="component" value="Unassembled WGS sequence"/>
</dbReference>
<evidence type="ECO:0000313" key="4">
    <source>
        <dbReference type="EMBL" id="CAF3794643.1"/>
    </source>
</evidence>